<organism evidence="2 3">
    <name type="scientific">Fraxinus pennsylvanica</name>
    <dbReference type="NCBI Taxonomy" id="56036"/>
    <lineage>
        <taxon>Eukaryota</taxon>
        <taxon>Viridiplantae</taxon>
        <taxon>Streptophyta</taxon>
        <taxon>Embryophyta</taxon>
        <taxon>Tracheophyta</taxon>
        <taxon>Spermatophyta</taxon>
        <taxon>Magnoliopsida</taxon>
        <taxon>eudicotyledons</taxon>
        <taxon>Gunneridae</taxon>
        <taxon>Pentapetalae</taxon>
        <taxon>asterids</taxon>
        <taxon>lamiids</taxon>
        <taxon>Lamiales</taxon>
        <taxon>Oleaceae</taxon>
        <taxon>Oleeae</taxon>
        <taxon>Fraxinus</taxon>
    </lineage>
</organism>
<feature type="region of interest" description="Disordered" evidence="1">
    <location>
        <begin position="35"/>
        <end position="72"/>
    </location>
</feature>
<evidence type="ECO:0000256" key="1">
    <source>
        <dbReference type="SAM" id="MobiDB-lite"/>
    </source>
</evidence>
<dbReference type="AlphaFoldDB" id="A0AAD1Z093"/>
<accession>A0AAD1Z093</accession>
<protein>
    <submittedName>
        <fullName evidence="2">Uncharacterized protein</fullName>
    </submittedName>
</protein>
<dbReference type="PANTHER" id="PTHR34542">
    <property type="entry name" value="OS08G0359900 PROTEIN"/>
    <property type="match status" value="1"/>
</dbReference>
<keyword evidence="3" id="KW-1185">Reference proteome</keyword>
<evidence type="ECO:0000313" key="2">
    <source>
        <dbReference type="EMBL" id="CAI9757957.1"/>
    </source>
</evidence>
<dbReference type="Proteomes" id="UP000834106">
    <property type="component" value="Chromosome 3"/>
</dbReference>
<evidence type="ECO:0000313" key="3">
    <source>
        <dbReference type="Proteomes" id="UP000834106"/>
    </source>
</evidence>
<dbReference type="EMBL" id="OU503038">
    <property type="protein sequence ID" value="CAI9757957.1"/>
    <property type="molecule type" value="Genomic_DNA"/>
</dbReference>
<gene>
    <name evidence="2" type="ORF">FPE_LOCUS5387</name>
</gene>
<sequence length="120" mass="13682">MVTLQKFKLFTMQCQVAGSSTRSPTTNPVIHIDRRKTLNVAQPQRRWEGRRLPPQPGDQERTQHPARGTTSPSIVSRLLSKLFTPISTNPSVKISNRRSARGKFLIKLVVEYIGRSFQRI</sequence>
<dbReference type="PANTHER" id="PTHR34542:SF1">
    <property type="entry name" value="OS08G0359900 PROTEIN"/>
    <property type="match status" value="1"/>
</dbReference>
<reference evidence="2" key="1">
    <citation type="submission" date="2023-05" db="EMBL/GenBank/DDBJ databases">
        <authorList>
            <person name="Huff M."/>
        </authorList>
    </citation>
    <scope>NUCLEOTIDE SEQUENCE</scope>
</reference>
<name>A0AAD1Z093_9LAMI</name>
<proteinExistence type="predicted"/>